<organism evidence="2 3">
    <name type="scientific">Melipona quadrifasciata</name>
    <dbReference type="NCBI Taxonomy" id="166423"/>
    <lineage>
        <taxon>Eukaryota</taxon>
        <taxon>Metazoa</taxon>
        <taxon>Ecdysozoa</taxon>
        <taxon>Arthropoda</taxon>
        <taxon>Hexapoda</taxon>
        <taxon>Insecta</taxon>
        <taxon>Pterygota</taxon>
        <taxon>Neoptera</taxon>
        <taxon>Endopterygota</taxon>
        <taxon>Hymenoptera</taxon>
        <taxon>Apocrita</taxon>
        <taxon>Aculeata</taxon>
        <taxon>Apoidea</taxon>
        <taxon>Anthophila</taxon>
        <taxon>Apidae</taxon>
        <taxon>Melipona</taxon>
    </lineage>
</organism>
<feature type="compositionally biased region" description="Basic and acidic residues" evidence="1">
    <location>
        <begin position="45"/>
        <end position="61"/>
    </location>
</feature>
<feature type="region of interest" description="Disordered" evidence="1">
    <location>
        <begin position="1"/>
        <end position="94"/>
    </location>
</feature>
<name>A0A0M9A2I4_9HYME</name>
<feature type="compositionally biased region" description="Basic residues" evidence="1">
    <location>
        <begin position="28"/>
        <end position="44"/>
    </location>
</feature>
<reference evidence="2 3" key="1">
    <citation type="submission" date="2015-07" db="EMBL/GenBank/DDBJ databases">
        <title>The genome of Melipona quadrifasciata.</title>
        <authorList>
            <person name="Pan H."/>
            <person name="Kapheim K."/>
        </authorList>
    </citation>
    <scope>NUCLEOTIDE SEQUENCE [LARGE SCALE GENOMIC DNA]</scope>
    <source>
        <strain evidence="2">0111107301</strain>
        <tissue evidence="2">Whole body</tissue>
    </source>
</reference>
<accession>A0A0M9A2I4</accession>
<keyword evidence="3" id="KW-1185">Reference proteome</keyword>
<proteinExistence type="predicted"/>
<gene>
    <name evidence="2" type="ORF">WN51_00568</name>
</gene>
<dbReference type="AlphaFoldDB" id="A0A0M9A2I4"/>
<sequence length="132" mass="15565">MRPRRSRRLNHEPIVCTGLQDAESTQRKIGKKRRKWIKPRRTPPRQRDVNNDGEKDDEKHGAKTNRRTNEQTSEDERREEEESGLRKSKQQQTLKSWLCLPITQSVMHRLVNYFQPDDRSTGRSIGSSESVL</sequence>
<evidence type="ECO:0000313" key="3">
    <source>
        <dbReference type="Proteomes" id="UP000053105"/>
    </source>
</evidence>
<dbReference type="EMBL" id="KQ435784">
    <property type="protein sequence ID" value="KOX74613.1"/>
    <property type="molecule type" value="Genomic_DNA"/>
</dbReference>
<evidence type="ECO:0000256" key="1">
    <source>
        <dbReference type="SAM" id="MobiDB-lite"/>
    </source>
</evidence>
<dbReference type="Proteomes" id="UP000053105">
    <property type="component" value="Unassembled WGS sequence"/>
</dbReference>
<protein>
    <submittedName>
        <fullName evidence="2">Uncharacterized protein</fullName>
    </submittedName>
</protein>
<evidence type="ECO:0000313" key="2">
    <source>
        <dbReference type="EMBL" id="KOX74613.1"/>
    </source>
</evidence>